<reference evidence="2 3" key="1">
    <citation type="submission" date="2016-07" db="EMBL/GenBank/DDBJ databases">
        <title>Comparative genomics of the entomopathogenic fungus Beauveria bassiana.</title>
        <authorList>
            <person name="Valero Jimenez C.A."/>
            <person name="Zwaan B.J."/>
            <person name="Van Kan J.A."/>
            <person name="Takken W."/>
            <person name="Debets A.J."/>
            <person name="Schoustra S.E."/>
            <person name="Koenraadt C.J."/>
        </authorList>
    </citation>
    <scope>NUCLEOTIDE SEQUENCE [LARGE SCALE GENOMIC DNA]</scope>
    <source>
        <strain evidence="2 3">ARSEF 8028</strain>
    </source>
</reference>
<dbReference type="Pfam" id="PF12340">
    <property type="entry name" value="DUF3638"/>
    <property type="match status" value="1"/>
</dbReference>
<dbReference type="OrthoDB" id="4776863at2759"/>
<protein>
    <recommendedName>
        <fullName evidence="1">DUF3638 domain-containing protein</fullName>
    </recommendedName>
</protein>
<evidence type="ECO:0000259" key="1">
    <source>
        <dbReference type="Pfam" id="PF12340"/>
    </source>
</evidence>
<dbReference type="EMBL" id="JRHA01000007">
    <property type="protein sequence ID" value="PQK16859.1"/>
    <property type="molecule type" value="Genomic_DNA"/>
</dbReference>
<organism evidence="2 3">
    <name type="scientific">Beauveria bassiana</name>
    <name type="common">White muscardine disease fungus</name>
    <name type="synonym">Tritirachium shiotae</name>
    <dbReference type="NCBI Taxonomy" id="176275"/>
    <lineage>
        <taxon>Eukaryota</taxon>
        <taxon>Fungi</taxon>
        <taxon>Dikarya</taxon>
        <taxon>Ascomycota</taxon>
        <taxon>Pezizomycotina</taxon>
        <taxon>Sordariomycetes</taxon>
        <taxon>Hypocreomycetidae</taxon>
        <taxon>Hypocreales</taxon>
        <taxon>Cordycipitaceae</taxon>
        <taxon>Beauveria</taxon>
    </lineage>
</organism>
<proteinExistence type="predicted"/>
<sequence>MGEGKSSFIVPIVASVLADDDRLVRIIVVSPQDKQMLDMLEAKLGGLLDRPVFIMPFSRSVTLSDADLQVIRPMYVERMARGSVMLLQPEHILSFKLMAIEWIISGRGDTMLPLQDFLNRSSRDIVNESDEILVSSLNLCPLWEHNAQLITV</sequence>
<dbReference type="Proteomes" id="UP000237441">
    <property type="component" value="Unassembled WGS sequence"/>
</dbReference>
<comment type="caution">
    <text evidence="2">The sequence shown here is derived from an EMBL/GenBank/DDBJ whole genome shotgun (WGS) entry which is preliminary data.</text>
</comment>
<evidence type="ECO:0000313" key="3">
    <source>
        <dbReference type="Proteomes" id="UP000237441"/>
    </source>
</evidence>
<evidence type="ECO:0000313" key="2">
    <source>
        <dbReference type="EMBL" id="PQK16859.1"/>
    </source>
</evidence>
<dbReference type="InterPro" id="IPR022099">
    <property type="entry name" value="DUF3638"/>
</dbReference>
<feature type="domain" description="DUF3638" evidence="1">
    <location>
        <begin position="1"/>
        <end position="139"/>
    </location>
</feature>
<accession>A0A2S7YLN8</accession>
<gene>
    <name evidence="2" type="ORF">BB8028_0007g00600</name>
</gene>
<name>A0A2S7YLN8_BEABA</name>
<dbReference type="AlphaFoldDB" id="A0A2S7YLN8"/>